<gene>
    <name evidence="2" type="ORF">ACFQJ7_03850</name>
</gene>
<feature type="compositionally biased region" description="Acidic residues" evidence="1">
    <location>
        <begin position="65"/>
        <end position="80"/>
    </location>
</feature>
<comment type="caution">
    <text evidence="2">The sequence shown here is derived from an EMBL/GenBank/DDBJ whole genome shotgun (WGS) entry which is preliminary data.</text>
</comment>
<dbReference type="InterPro" id="IPR011989">
    <property type="entry name" value="ARM-like"/>
</dbReference>
<feature type="compositionally biased region" description="Basic and acidic residues" evidence="1">
    <location>
        <begin position="81"/>
        <end position="102"/>
    </location>
</feature>
<feature type="region of interest" description="Disordered" evidence="1">
    <location>
        <begin position="1"/>
        <end position="21"/>
    </location>
</feature>
<feature type="region of interest" description="Disordered" evidence="1">
    <location>
        <begin position="55"/>
        <end position="103"/>
    </location>
</feature>
<reference evidence="2 3" key="1">
    <citation type="journal article" date="2014" name="Int. J. Syst. Evol. Microbiol.">
        <title>Complete genome sequence of Corynebacterium casei LMG S-19264T (=DSM 44701T), isolated from a smear-ripened cheese.</title>
        <authorList>
            <consortium name="US DOE Joint Genome Institute (JGI-PGF)"/>
            <person name="Walter F."/>
            <person name="Albersmeier A."/>
            <person name="Kalinowski J."/>
            <person name="Ruckert C."/>
        </authorList>
    </citation>
    <scope>NUCLEOTIDE SEQUENCE [LARGE SCALE GENOMIC DNA]</scope>
    <source>
        <strain evidence="2 3">CGMCC 4.7215</strain>
    </source>
</reference>
<evidence type="ECO:0000256" key="1">
    <source>
        <dbReference type="SAM" id="MobiDB-lite"/>
    </source>
</evidence>
<dbReference type="SUPFAM" id="SSF48371">
    <property type="entry name" value="ARM repeat"/>
    <property type="match status" value="1"/>
</dbReference>
<dbReference type="PANTHER" id="PTHR12697:SF5">
    <property type="entry name" value="DEOXYHYPUSINE HYDROXYLASE"/>
    <property type="match status" value="1"/>
</dbReference>
<accession>A0ABD5X5I9</accession>
<dbReference type="EMBL" id="JBHSZQ010000004">
    <property type="protein sequence ID" value="MFC7125173.1"/>
    <property type="molecule type" value="Genomic_DNA"/>
</dbReference>
<dbReference type="RefSeq" id="WP_267636173.1">
    <property type="nucleotide sequence ID" value="NZ_JAODIY010000004.1"/>
</dbReference>
<sequence length="426" mass="46406">MSNGDSEDTEDADVVDPADPTVFQTQLDEAAEAVDAADTEAALDEADELLDEVESDLNDATFAVELEDEDEEDENEDEDKDNPRDGFEDRLSSLRDDIEEQRGPYLAEVTDALDSAESTITSSEWAKEGKPDVVTAVNSYVDTATVVLSGSYGGSGETPADAAETLATVREEIADSGFHPDTDESEIQELLDSAETLESELDDVLLFSDLEVREQLRREGFYDVLESENRKDFPPEWTAIKMYEKRGEVEPILSAFDKLGSDFMEENILDSLEHIAPEEAYDEVAGLAQRRNNQAVRILGRIGDERACGTLENFLGGGDVALEKITLRALGMIGSEDSTEPVAKRLGADNVEVRSSAARALGLIGDTRAIEPLADILGSDEADEVRASAAWALNQIGTERALMVAAKYTEDRSYIVQAQAEKATNV</sequence>
<name>A0ABD5X5I9_9EURY</name>
<evidence type="ECO:0000313" key="3">
    <source>
        <dbReference type="Proteomes" id="UP001596414"/>
    </source>
</evidence>
<dbReference type="PANTHER" id="PTHR12697">
    <property type="entry name" value="PBS LYASE HEAT-LIKE PROTEIN"/>
    <property type="match status" value="1"/>
</dbReference>
<organism evidence="2 3">
    <name type="scientific">Halovenus rubra</name>
    <dbReference type="NCBI Taxonomy" id="869890"/>
    <lineage>
        <taxon>Archaea</taxon>
        <taxon>Methanobacteriati</taxon>
        <taxon>Methanobacteriota</taxon>
        <taxon>Stenosarchaea group</taxon>
        <taxon>Halobacteria</taxon>
        <taxon>Halobacteriales</taxon>
        <taxon>Haloarculaceae</taxon>
        <taxon>Halovenus</taxon>
    </lineage>
</organism>
<dbReference type="Proteomes" id="UP001596414">
    <property type="component" value="Unassembled WGS sequence"/>
</dbReference>
<feature type="compositionally biased region" description="Acidic residues" evidence="1">
    <location>
        <begin position="1"/>
        <end position="16"/>
    </location>
</feature>
<dbReference type="Gene3D" id="1.25.10.10">
    <property type="entry name" value="Leucine-rich Repeat Variant"/>
    <property type="match status" value="1"/>
</dbReference>
<dbReference type="SMART" id="SM00567">
    <property type="entry name" value="EZ_HEAT"/>
    <property type="match status" value="4"/>
</dbReference>
<dbReference type="InterPro" id="IPR004155">
    <property type="entry name" value="PBS_lyase_HEAT"/>
</dbReference>
<dbReference type="Pfam" id="PF13646">
    <property type="entry name" value="HEAT_2"/>
    <property type="match status" value="1"/>
</dbReference>
<evidence type="ECO:0000313" key="2">
    <source>
        <dbReference type="EMBL" id="MFC7125173.1"/>
    </source>
</evidence>
<dbReference type="InterPro" id="IPR016024">
    <property type="entry name" value="ARM-type_fold"/>
</dbReference>
<proteinExistence type="predicted"/>
<protein>
    <submittedName>
        <fullName evidence="2">HEAT repeat domain-containing protein</fullName>
    </submittedName>
</protein>
<dbReference type="AlphaFoldDB" id="A0ABD5X5I9"/>